<feature type="compositionally biased region" description="Basic and acidic residues" evidence="14">
    <location>
        <begin position="636"/>
        <end position="647"/>
    </location>
</feature>
<proteinExistence type="inferred from homology"/>
<keyword evidence="7" id="KW-0378">Hydrolase</keyword>
<feature type="compositionally biased region" description="Polar residues" evidence="14">
    <location>
        <begin position="694"/>
        <end position="710"/>
    </location>
</feature>
<feature type="compositionally biased region" description="Polar residues" evidence="14">
    <location>
        <begin position="724"/>
        <end position="733"/>
    </location>
</feature>
<dbReference type="InterPro" id="IPR028889">
    <property type="entry name" value="USP"/>
</dbReference>
<evidence type="ECO:0000256" key="10">
    <source>
        <dbReference type="ARBA" id="ARBA00041300"/>
    </source>
</evidence>
<dbReference type="GO" id="GO:0042981">
    <property type="term" value="P:regulation of apoptotic process"/>
    <property type="evidence" value="ECO:0007669"/>
    <property type="project" value="TreeGrafter"/>
</dbReference>
<feature type="domain" description="USP" evidence="15">
    <location>
        <begin position="122"/>
        <end position="428"/>
    </location>
</feature>
<dbReference type="GO" id="GO:0005829">
    <property type="term" value="C:cytosol"/>
    <property type="evidence" value="ECO:0007669"/>
    <property type="project" value="TreeGrafter"/>
</dbReference>
<feature type="compositionally biased region" description="Low complexity" evidence="14">
    <location>
        <begin position="578"/>
        <end position="592"/>
    </location>
</feature>
<dbReference type="OrthoDB" id="420187at2759"/>
<dbReference type="GO" id="GO:0004843">
    <property type="term" value="F:cysteine-type deubiquitinase activity"/>
    <property type="evidence" value="ECO:0007669"/>
    <property type="project" value="UniProtKB-EC"/>
</dbReference>
<feature type="region of interest" description="Disordered" evidence="14">
    <location>
        <begin position="632"/>
        <end position="667"/>
    </location>
</feature>
<evidence type="ECO:0000256" key="5">
    <source>
        <dbReference type="ARBA" id="ARBA00022670"/>
    </source>
</evidence>
<feature type="compositionally biased region" description="Polar residues" evidence="14">
    <location>
        <begin position="822"/>
        <end position="837"/>
    </location>
</feature>
<evidence type="ECO:0000313" key="17">
    <source>
        <dbReference type="Proteomes" id="UP000789390"/>
    </source>
</evidence>
<evidence type="ECO:0000256" key="11">
    <source>
        <dbReference type="ARBA" id="ARBA00042154"/>
    </source>
</evidence>
<feature type="region of interest" description="Disordered" evidence="14">
    <location>
        <begin position="769"/>
        <end position="895"/>
    </location>
</feature>
<feature type="region of interest" description="Disordered" evidence="14">
    <location>
        <begin position="446"/>
        <end position="465"/>
    </location>
</feature>
<evidence type="ECO:0000256" key="14">
    <source>
        <dbReference type="SAM" id="MobiDB-lite"/>
    </source>
</evidence>
<dbReference type="Pfam" id="PF00443">
    <property type="entry name" value="UCH"/>
    <property type="match status" value="1"/>
</dbReference>
<dbReference type="GO" id="GO:0005730">
    <property type="term" value="C:nucleolus"/>
    <property type="evidence" value="ECO:0007669"/>
    <property type="project" value="UniProtKB-SubCell"/>
</dbReference>
<keyword evidence="5" id="KW-0645">Protease</keyword>
<dbReference type="GO" id="GO:0016579">
    <property type="term" value="P:protein deubiquitination"/>
    <property type="evidence" value="ECO:0007669"/>
    <property type="project" value="InterPro"/>
</dbReference>
<feature type="compositionally biased region" description="Basic and acidic residues" evidence="14">
    <location>
        <begin position="775"/>
        <end position="798"/>
    </location>
</feature>
<dbReference type="GO" id="GO:0006508">
    <property type="term" value="P:proteolysis"/>
    <property type="evidence" value="ECO:0007669"/>
    <property type="project" value="UniProtKB-KW"/>
</dbReference>
<organism evidence="16 17">
    <name type="scientific">Daphnia galeata</name>
    <dbReference type="NCBI Taxonomy" id="27404"/>
    <lineage>
        <taxon>Eukaryota</taxon>
        <taxon>Metazoa</taxon>
        <taxon>Ecdysozoa</taxon>
        <taxon>Arthropoda</taxon>
        <taxon>Crustacea</taxon>
        <taxon>Branchiopoda</taxon>
        <taxon>Diplostraca</taxon>
        <taxon>Cladocera</taxon>
        <taxon>Anomopoda</taxon>
        <taxon>Daphniidae</taxon>
        <taxon>Daphnia</taxon>
    </lineage>
</organism>
<dbReference type="PANTHER" id="PTHR24006:SF758">
    <property type="entry name" value="UBIQUITIN CARBOXYL-TERMINAL HYDROLASE 36"/>
    <property type="match status" value="1"/>
</dbReference>
<comment type="similarity">
    <text evidence="3">Belongs to the peptidase C19 family.</text>
</comment>
<feature type="region of interest" description="Disordered" evidence="14">
    <location>
        <begin position="573"/>
        <end position="593"/>
    </location>
</feature>
<evidence type="ECO:0000256" key="2">
    <source>
        <dbReference type="ARBA" id="ARBA00004604"/>
    </source>
</evidence>
<name>A0A8J2RT59_9CRUS</name>
<dbReference type="EC" id="3.4.19.12" evidence="4"/>
<dbReference type="InterPro" id="IPR050164">
    <property type="entry name" value="Peptidase_C19"/>
</dbReference>
<feature type="compositionally biased region" description="Basic residues" evidence="14">
    <location>
        <begin position="884"/>
        <end position="895"/>
    </location>
</feature>
<dbReference type="FunFam" id="3.90.70.10:FF:000119">
    <property type="entry name" value="Ubiquitin specific peptidase 36"/>
    <property type="match status" value="1"/>
</dbReference>
<evidence type="ECO:0000256" key="13">
    <source>
        <dbReference type="ARBA" id="ARBA00043009"/>
    </source>
</evidence>
<protein>
    <recommendedName>
        <fullName evidence="9">Ubiquitin carboxyl-terminal hydrolase 36</fullName>
        <ecNumber evidence="4">3.4.19.12</ecNumber>
    </recommendedName>
    <alternativeName>
        <fullName evidence="12">Deubiquitinating enzyme 36</fullName>
    </alternativeName>
    <alternativeName>
        <fullName evidence="11">Protein scrawny</fullName>
    </alternativeName>
    <alternativeName>
        <fullName evidence="10">Ubiquitin thioesterase 36</fullName>
    </alternativeName>
    <alternativeName>
        <fullName evidence="13">Ubiquitin-specific-processing protease 36</fullName>
    </alternativeName>
</protein>
<dbReference type="PROSITE" id="PS00972">
    <property type="entry name" value="USP_1"/>
    <property type="match status" value="1"/>
</dbReference>
<evidence type="ECO:0000256" key="6">
    <source>
        <dbReference type="ARBA" id="ARBA00022786"/>
    </source>
</evidence>
<dbReference type="PANTHER" id="PTHR24006">
    <property type="entry name" value="UBIQUITIN CARBOXYL-TERMINAL HYDROLASE"/>
    <property type="match status" value="1"/>
</dbReference>
<dbReference type="InterPro" id="IPR038765">
    <property type="entry name" value="Papain-like_cys_pep_sf"/>
</dbReference>
<dbReference type="SUPFAM" id="SSF54001">
    <property type="entry name" value="Cysteine proteinases"/>
    <property type="match status" value="1"/>
</dbReference>
<evidence type="ECO:0000256" key="9">
    <source>
        <dbReference type="ARBA" id="ARBA00039432"/>
    </source>
</evidence>
<evidence type="ECO:0000256" key="4">
    <source>
        <dbReference type="ARBA" id="ARBA00012759"/>
    </source>
</evidence>
<comment type="caution">
    <text evidence="16">The sequence shown here is derived from an EMBL/GenBank/DDBJ whole genome shotgun (WGS) entry which is preliminary data.</text>
</comment>
<evidence type="ECO:0000259" key="15">
    <source>
        <dbReference type="PROSITE" id="PS50235"/>
    </source>
</evidence>
<dbReference type="Proteomes" id="UP000789390">
    <property type="component" value="Unassembled WGS sequence"/>
</dbReference>
<dbReference type="AlphaFoldDB" id="A0A8J2RT59"/>
<feature type="compositionally biased region" description="Basic and acidic residues" evidence="14">
    <location>
        <begin position="711"/>
        <end position="722"/>
    </location>
</feature>
<evidence type="ECO:0000313" key="16">
    <source>
        <dbReference type="EMBL" id="CAH0107789.1"/>
    </source>
</evidence>
<keyword evidence="8" id="KW-0788">Thiol protease</keyword>
<keyword evidence="6" id="KW-0833">Ubl conjugation pathway</keyword>
<accession>A0A8J2RT59</accession>
<comment type="subcellular location">
    <subcellularLocation>
        <location evidence="2">Nucleus</location>
        <location evidence="2">Nucleolus</location>
    </subcellularLocation>
</comment>
<keyword evidence="17" id="KW-1185">Reference proteome</keyword>
<feature type="compositionally biased region" description="Pro residues" evidence="14">
    <location>
        <begin position="450"/>
        <end position="459"/>
    </location>
</feature>
<reference evidence="16" key="1">
    <citation type="submission" date="2021-11" db="EMBL/GenBank/DDBJ databases">
        <authorList>
            <person name="Schell T."/>
        </authorList>
    </citation>
    <scope>NUCLEOTIDE SEQUENCE</scope>
    <source>
        <strain evidence="16">M5</strain>
    </source>
</reference>
<evidence type="ECO:0000256" key="12">
    <source>
        <dbReference type="ARBA" id="ARBA00042420"/>
    </source>
</evidence>
<evidence type="ECO:0000256" key="8">
    <source>
        <dbReference type="ARBA" id="ARBA00022807"/>
    </source>
</evidence>
<evidence type="ECO:0000256" key="7">
    <source>
        <dbReference type="ARBA" id="ARBA00022801"/>
    </source>
</evidence>
<evidence type="ECO:0000256" key="3">
    <source>
        <dbReference type="ARBA" id="ARBA00009085"/>
    </source>
</evidence>
<feature type="region of interest" description="Disordered" evidence="14">
    <location>
        <begin position="685"/>
        <end position="733"/>
    </location>
</feature>
<gene>
    <name evidence="16" type="ORF">DGAL_LOCUS11123</name>
</gene>
<evidence type="ECO:0000256" key="1">
    <source>
        <dbReference type="ARBA" id="ARBA00000707"/>
    </source>
</evidence>
<dbReference type="EMBL" id="CAKKLH010000279">
    <property type="protein sequence ID" value="CAH0107789.1"/>
    <property type="molecule type" value="Genomic_DNA"/>
</dbReference>
<comment type="catalytic activity">
    <reaction evidence="1">
        <text>Thiol-dependent hydrolysis of ester, thioester, amide, peptide and isopeptide bonds formed by the C-terminal Gly of ubiquitin (a 76-residue protein attached to proteins as an intracellular targeting signal).</text>
        <dbReference type="EC" id="3.4.19.12"/>
    </reaction>
</comment>
<dbReference type="InterPro" id="IPR001394">
    <property type="entry name" value="Peptidase_C19_UCH"/>
</dbReference>
<dbReference type="InterPro" id="IPR018200">
    <property type="entry name" value="USP_CS"/>
</dbReference>
<dbReference type="Gene3D" id="3.90.70.10">
    <property type="entry name" value="Cysteine proteinases"/>
    <property type="match status" value="1"/>
</dbReference>
<dbReference type="PROSITE" id="PS50235">
    <property type="entry name" value="USP_3"/>
    <property type="match status" value="1"/>
</dbReference>
<sequence length="895" mass="98820">MPASVADPVALVLRTALSGKKGPYSHETENAPELLEDRLAASAKRVLLSSIEYEPAPKQQLLSLDTLKSKYTVLNSSLSAKITSLNGSSPMTIQDSLPAPKVTLFRSEDVKVGWKGPVPVGAGMINMGNTCYMNSTLQALFHVPSLSNWLSSVRQCKNCDPNGGQLCVVCIIAKTLQSTHDKSGSVVKPILVYNRLKLICKHLVHGRQEDAHEFMRYLMEAMEKAYLQSVGGTKLDSRSKETNPLGQIFGGYIRTEVTCLKCKHTSTTFQHFQDIPLDIQHASTLDDALGHYFRRERLEGDNAYKCEKCKSKVPATKKFSIERAPNVLCIQLKRFGLMGGKMSKHIQFSRNLNLNRFLFHQSSGGPCVTYKFVSLINHMGPSQHCGHYTAIAEASNGQLYLFDDCSVRLISLNVALSTGAYVLIYEKVQSSPTPTNSMAKLSNIQANSPAPTPKPPIPRPAIISEPSRPKIQIEIKKADPLQAKSRLIIRNGTSLFKSSTTLPPTPPIVNGSVVKEEPRIVSVTAPKATPLKNPTALVPYDGESSDEETEKETATINATTETNSSSAILKATETKWQVSPSPTPVETPTVSSNGGATVVAKWQVSDNTQQDNSSSSTTSSGCAGQKWIVRSLSDTESERANPTRSEQKVYYSDTEMDPPSNKATPPLRKLGNKIRLFSGKIFGPSTKQVDAKPTNESCNSNDAALSTETIQDSKSDPIKEHPPITSTDPVTNTLPAEMPAKCINIKWDGSRTTDTVKELLRMSHSGFSDQVRTWDGGKSHLTKQVEDDKRSQRKRTADDLVDEEMDKGKTKKIKSNKEEITESSPSRNGYNPFQVFQDSVHKNKDQKQHHHKPDHFKNNQSHNRYGYQGNRGKGFRSRGGSDHHRSKSQSWRRFR</sequence>